<evidence type="ECO:0000313" key="4">
    <source>
        <dbReference type="Proteomes" id="UP000541558"/>
    </source>
</evidence>
<name>A0A8H5AT01_9AGAR</name>
<proteinExistence type="predicted"/>
<feature type="domain" description="Retrovirus-related Pol polyprotein from transposon TNT 1-94-like beta-barrel" evidence="2">
    <location>
        <begin position="364"/>
        <end position="447"/>
    </location>
</feature>
<protein>
    <recommendedName>
        <fullName evidence="2">Retrovirus-related Pol polyprotein from transposon TNT 1-94-like beta-barrel domain-containing protein</fullName>
    </recommendedName>
</protein>
<feature type="compositionally biased region" description="Acidic residues" evidence="1">
    <location>
        <begin position="311"/>
        <end position="327"/>
    </location>
</feature>
<feature type="region of interest" description="Disordered" evidence="1">
    <location>
        <begin position="43"/>
        <end position="72"/>
    </location>
</feature>
<dbReference type="Pfam" id="PF14223">
    <property type="entry name" value="Retrotran_gag_2"/>
    <property type="match status" value="1"/>
</dbReference>
<feature type="compositionally biased region" description="Basic and acidic residues" evidence="1">
    <location>
        <begin position="301"/>
        <end position="310"/>
    </location>
</feature>
<feature type="region of interest" description="Disordered" evidence="1">
    <location>
        <begin position="266"/>
        <end position="328"/>
    </location>
</feature>
<comment type="caution">
    <text evidence="3">The sequence shown here is derived from an EMBL/GenBank/DDBJ whole genome shotgun (WGS) entry which is preliminary data.</text>
</comment>
<gene>
    <name evidence="3" type="ORF">D9611_014707</name>
</gene>
<organism evidence="3 4">
    <name type="scientific">Ephemerocybe angulata</name>
    <dbReference type="NCBI Taxonomy" id="980116"/>
    <lineage>
        <taxon>Eukaryota</taxon>
        <taxon>Fungi</taxon>
        <taxon>Dikarya</taxon>
        <taxon>Basidiomycota</taxon>
        <taxon>Agaricomycotina</taxon>
        <taxon>Agaricomycetes</taxon>
        <taxon>Agaricomycetidae</taxon>
        <taxon>Agaricales</taxon>
        <taxon>Agaricineae</taxon>
        <taxon>Psathyrellaceae</taxon>
        <taxon>Ephemerocybe</taxon>
    </lineage>
</organism>
<accession>A0A8H5AT01</accession>
<dbReference type="InterPro" id="IPR054722">
    <property type="entry name" value="PolX-like_BBD"/>
</dbReference>
<feature type="region of interest" description="Disordered" evidence="1">
    <location>
        <begin position="1"/>
        <end position="20"/>
    </location>
</feature>
<dbReference type="EMBL" id="JAACJK010000233">
    <property type="protein sequence ID" value="KAF5309697.1"/>
    <property type="molecule type" value="Genomic_DNA"/>
</dbReference>
<dbReference type="OrthoDB" id="2953744at2759"/>
<evidence type="ECO:0000313" key="3">
    <source>
        <dbReference type="EMBL" id="KAF5309697.1"/>
    </source>
</evidence>
<reference evidence="3 4" key="1">
    <citation type="journal article" date="2020" name="ISME J.">
        <title>Uncovering the hidden diversity of litter-decomposition mechanisms in mushroom-forming fungi.</title>
        <authorList>
            <person name="Floudas D."/>
            <person name="Bentzer J."/>
            <person name="Ahren D."/>
            <person name="Johansson T."/>
            <person name="Persson P."/>
            <person name="Tunlid A."/>
        </authorList>
    </citation>
    <scope>NUCLEOTIDE SEQUENCE [LARGE SCALE GENOMIC DNA]</scope>
    <source>
        <strain evidence="3 4">CBS 175.51</strain>
    </source>
</reference>
<sequence length="543" mass="59485">MTSTSTSKPSEDEKLHGPDDYQIWRVRLKQNLMKYKVWGVVSGTDPKPSPQSPPAVTVTSSEGDTSTAASAPITPSAAATLLEWNVRNERALGLILESVSNAIALELDSHDTAKAAYDAVVKKYEKTNVGSTAFSTLLELIDLRWNGTSPISEHLSDFYTLNARLASLNQTITPQFLAFFFLRSLPASPTWDVFRTSVLNGSEKIEDLTFETVSARAASQVANSISLTNNGSESALQASQRCAHHGPGTHSTDDCIVIKRMLQDRNREQAGGAPGTTSSTSTKPKGNRGHSGKQTSRSRHGKETAKVAEGKDDDEGDPGDSGDDEGDQEHVSHVYISDELKKQFRAYVSLPEPQRLSKRNETLFNSACSAHMTPNSHWLLPRSIRYLTKPVAVHLGNDSVVDGIARGTMRYTLNRNGRKYLEFRDVLLVPELSTTLISIPALAQAGYATLFDRSGGHILLNHKALLSAKYIRGLYRLYLVPDANEFSSALVANIKLFTPSKVMDINVLHRRLGHASQERIRRMVRKGQLAGISSVIGTLKFEG</sequence>
<evidence type="ECO:0000256" key="1">
    <source>
        <dbReference type="SAM" id="MobiDB-lite"/>
    </source>
</evidence>
<feature type="compositionally biased region" description="Basic and acidic residues" evidence="1">
    <location>
        <begin position="9"/>
        <end position="19"/>
    </location>
</feature>
<keyword evidence="4" id="KW-1185">Reference proteome</keyword>
<dbReference type="Pfam" id="PF22936">
    <property type="entry name" value="Pol_BBD"/>
    <property type="match status" value="1"/>
</dbReference>
<dbReference type="Proteomes" id="UP000541558">
    <property type="component" value="Unassembled WGS sequence"/>
</dbReference>
<feature type="compositionally biased region" description="Basic residues" evidence="1">
    <location>
        <begin position="285"/>
        <end position="300"/>
    </location>
</feature>
<dbReference type="AlphaFoldDB" id="A0A8H5AT01"/>
<feature type="compositionally biased region" description="Low complexity" evidence="1">
    <location>
        <begin position="275"/>
        <end position="284"/>
    </location>
</feature>
<evidence type="ECO:0000259" key="2">
    <source>
        <dbReference type="Pfam" id="PF22936"/>
    </source>
</evidence>